<dbReference type="EMBL" id="CAUJNA010000091">
    <property type="protein sequence ID" value="CAJ1371649.1"/>
    <property type="molecule type" value="Genomic_DNA"/>
</dbReference>
<accession>A0AA36HNK4</accession>
<protein>
    <recommendedName>
        <fullName evidence="1">Exostosin GT47 domain-containing protein</fullName>
    </recommendedName>
</protein>
<evidence type="ECO:0000313" key="3">
    <source>
        <dbReference type="Proteomes" id="UP001178507"/>
    </source>
</evidence>
<sequence length="180" mass="20236">MASRALPMAGAVSRTELAGIRDKMPQGDLLGEQTGPEADRTWKPAAELGTRDATHLAGLINAANWSFNDEQVFVLRKQILRAYRQLEAKKSQDAKNPPFKVYVYDEEEVPQLKPLLRSQIYCSRGQWGTDVQVHDYFVTSNCQTDDPKEADFFFVPGYAICVLEGLKRGLPEPMLFELGQ</sequence>
<dbReference type="AlphaFoldDB" id="A0AA36HNK4"/>
<gene>
    <name evidence="2" type="ORF">EVOR1521_LOCUS1922</name>
</gene>
<reference evidence="2" key="1">
    <citation type="submission" date="2023-08" db="EMBL/GenBank/DDBJ databases">
        <authorList>
            <person name="Chen Y."/>
            <person name="Shah S."/>
            <person name="Dougan E. K."/>
            <person name="Thang M."/>
            <person name="Chan C."/>
        </authorList>
    </citation>
    <scope>NUCLEOTIDE SEQUENCE</scope>
</reference>
<dbReference type="Proteomes" id="UP001178507">
    <property type="component" value="Unassembled WGS sequence"/>
</dbReference>
<organism evidence="2 3">
    <name type="scientific">Effrenium voratum</name>
    <dbReference type="NCBI Taxonomy" id="2562239"/>
    <lineage>
        <taxon>Eukaryota</taxon>
        <taxon>Sar</taxon>
        <taxon>Alveolata</taxon>
        <taxon>Dinophyceae</taxon>
        <taxon>Suessiales</taxon>
        <taxon>Symbiodiniaceae</taxon>
        <taxon>Effrenium</taxon>
    </lineage>
</organism>
<dbReference type="Pfam" id="PF03016">
    <property type="entry name" value="Exostosin_GT47"/>
    <property type="match status" value="1"/>
</dbReference>
<name>A0AA36HNK4_9DINO</name>
<proteinExistence type="predicted"/>
<feature type="domain" description="Exostosin GT47" evidence="1">
    <location>
        <begin position="96"/>
        <end position="162"/>
    </location>
</feature>
<evidence type="ECO:0000313" key="2">
    <source>
        <dbReference type="EMBL" id="CAJ1371649.1"/>
    </source>
</evidence>
<evidence type="ECO:0000259" key="1">
    <source>
        <dbReference type="Pfam" id="PF03016"/>
    </source>
</evidence>
<keyword evidence="3" id="KW-1185">Reference proteome</keyword>
<comment type="caution">
    <text evidence="2">The sequence shown here is derived from an EMBL/GenBank/DDBJ whole genome shotgun (WGS) entry which is preliminary data.</text>
</comment>
<dbReference type="InterPro" id="IPR040911">
    <property type="entry name" value="Exostosin_GT47"/>
</dbReference>